<dbReference type="PANTHER" id="PTHR40040">
    <property type="entry name" value="SMALL HYDROPHOBIC PROTEIN-RELATED"/>
    <property type="match status" value="1"/>
</dbReference>
<protein>
    <recommendedName>
        <fullName evidence="5">DUF4190 domain-containing protein</fullName>
    </recommendedName>
</protein>
<evidence type="ECO:0008006" key="5">
    <source>
        <dbReference type="Google" id="ProtNLM"/>
    </source>
</evidence>
<organism evidence="3 4">
    <name type="scientific">Kitasatospora nipponensis</name>
    <dbReference type="NCBI Taxonomy" id="258049"/>
    <lineage>
        <taxon>Bacteria</taxon>
        <taxon>Bacillati</taxon>
        <taxon>Actinomycetota</taxon>
        <taxon>Actinomycetes</taxon>
        <taxon>Kitasatosporales</taxon>
        <taxon>Streptomycetaceae</taxon>
        <taxon>Kitasatospora</taxon>
    </lineage>
</organism>
<dbReference type="Proteomes" id="UP001500037">
    <property type="component" value="Unassembled WGS sequence"/>
</dbReference>
<dbReference type="RefSeq" id="WP_344445688.1">
    <property type="nucleotide sequence ID" value="NZ_BAAALF010000179.1"/>
</dbReference>
<keyword evidence="4" id="KW-1185">Reference proteome</keyword>
<dbReference type="EMBL" id="BAAALF010000179">
    <property type="protein sequence ID" value="GAA1266879.1"/>
    <property type="molecule type" value="Genomic_DNA"/>
</dbReference>
<comment type="caution">
    <text evidence="3">The sequence shown here is derived from an EMBL/GenBank/DDBJ whole genome shotgun (WGS) entry which is preliminary data.</text>
</comment>
<dbReference type="PANTHER" id="PTHR40040:SF1">
    <property type="entry name" value="MEMBRANE PROTEIN"/>
    <property type="match status" value="1"/>
</dbReference>
<dbReference type="InterPro" id="IPR055338">
    <property type="entry name" value="YqfX-like"/>
</dbReference>
<feature type="transmembrane region" description="Helical" evidence="2">
    <location>
        <begin position="27"/>
        <end position="55"/>
    </location>
</feature>
<keyword evidence="2" id="KW-0472">Membrane</keyword>
<evidence type="ECO:0000313" key="4">
    <source>
        <dbReference type="Proteomes" id="UP001500037"/>
    </source>
</evidence>
<feature type="region of interest" description="Disordered" evidence="1">
    <location>
        <begin position="1"/>
        <end position="20"/>
    </location>
</feature>
<evidence type="ECO:0000256" key="1">
    <source>
        <dbReference type="SAM" id="MobiDB-lite"/>
    </source>
</evidence>
<reference evidence="3 4" key="1">
    <citation type="journal article" date="2019" name="Int. J. Syst. Evol. Microbiol.">
        <title>The Global Catalogue of Microorganisms (GCM) 10K type strain sequencing project: providing services to taxonomists for standard genome sequencing and annotation.</title>
        <authorList>
            <consortium name="The Broad Institute Genomics Platform"/>
            <consortium name="The Broad Institute Genome Sequencing Center for Infectious Disease"/>
            <person name="Wu L."/>
            <person name="Ma J."/>
        </authorList>
    </citation>
    <scope>NUCLEOTIDE SEQUENCE [LARGE SCALE GENOMIC DNA]</scope>
    <source>
        <strain evidence="3 4">JCM 13004</strain>
    </source>
</reference>
<gene>
    <name evidence="3" type="ORF">GCM10009665_64760</name>
</gene>
<keyword evidence="2" id="KW-0812">Transmembrane</keyword>
<accession>A0ABN1WXY7</accession>
<sequence length="97" mass="9766">MAALTPAQHRANHGSADTRSRDADGMAIASFVLGLIGLLLFNVVFGPLALVLGALALVRGTARRGRALLGLTLGAADLILLAVAIATSHGTLLQLGG</sequence>
<evidence type="ECO:0000256" key="2">
    <source>
        <dbReference type="SAM" id="Phobius"/>
    </source>
</evidence>
<evidence type="ECO:0000313" key="3">
    <source>
        <dbReference type="EMBL" id="GAA1266879.1"/>
    </source>
</evidence>
<name>A0ABN1WXY7_9ACTN</name>
<proteinExistence type="predicted"/>
<keyword evidence="2" id="KW-1133">Transmembrane helix</keyword>
<feature type="transmembrane region" description="Helical" evidence="2">
    <location>
        <begin position="67"/>
        <end position="87"/>
    </location>
</feature>